<dbReference type="Gene3D" id="1.10.630.10">
    <property type="entry name" value="Cytochrome P450"/>
    <property type="match status" value="1"/>
</dbReference>
<comment type="cofactor">
    <cofactor evidence="1">
        <name>heme</name>
        <dbReference type="ChEBI" id="CHEBI:30413"/>
    </cofactor>
</comment>
<evidence type="ECO:0000256" key="14">
    <source>
        <dbReference type="SAM" id="Phobius"/>
    </source>
</evidence>
<gene>
    <name evidence="15" type="ORF">VKT23_012992</name>
</gene>
<dbReference type="PANTHER" id="PTHR24305">
    <property type="entry name" value="CYTOCHROME P450"/>
    <property type="match status" value="1"/>
</dbReference>
<evidence type="ECO:0000256" key="7">
    <source>
        <dbReference type="ARBA" id="ARBA00022723"/>
    </source>
</evidence>
<dbReference type="Proteomes" id="UP001498398">
    <property type="component" value="Unassembled WGS sequence"/>
</dbReference>
<feature type="transmembrane region" description="Helical" evidence="14">
    <location>
        <begin position="14"/>
        <end position="32"/>
    </location>
</feature>
<comment type="pathway">
    <text evidence="3">Secondary metabolite biosynthesis; terpenoid biosynthesis.</text>
</comment>
<keyword evidence="6 14" id="KW-0812">Transmembrane</keyword>
<dbReference type="PANTHER" id="PTHR24305:SF166">
    <property type="entry name" value="CYTOCHROME P450 12A4, MITOCHONDRIAL-RELATED"/>
    <property type="match status" value="1"/>
</dbReference>
<evidence type="ECO:0000256" key="3">
    <source>
        <dbReference type="ARBA" id="ARBA00004721"/>
    </source>
</evidence>
<dbReference type="InterPro" id="IPR002401">
    <property type="entry name" value="Cyt_P450_E_grp-I"/>
</dbReference>
<keyword evidence="11 13" id="KW-0503">Monooxygenase</keyword>
<evidence type="ECO:0000256" key="13">
    <source>
        <dbReference type="RuleBase" id="RU000461"/>
    </source>
</evidence>
<keyword evidence="10 13" id="KW-0408">Iron</keyword>
<reference evidence="15 16" key="1">
    <citation type="submission" date="2024-01" db="EMBL/GenBank/DDBJ databases">
        <title>A draft genome for the cacao thread blight pathogen Marasmiellus scandens.</title>
        <authorList>
            <person name="Baruah I.K."/>
            <person name="Leung J."/>
            <person name="Bukari Y."/>
            <person name="Amoako-Attah I."/>
            <person name="Meinhardt L.W."/>
            <person name="Bailey B.A."/>
            <person name="Cohen S.P."/>
        </authorList>
    </citation>
    <scope>NUCLEOTIDE SEQUENCE [LARGE SCALE GENOMIC DNA]</scope>
    <source>
        <strain evidence="15 16">GH-19</strain>
    </source>
</reference>
<name>A0ABR1J4N3_9AGAR</name>
<evidence type="ECO:0000256" key="10">
    <source>
        <dbReference type="ARBA" id="ARBA00023004"/>
    </source>
</evidence>
<proteinExistence type="inferred from homology"/>
<evidence type="ECO:0000256" key="8">
    <source>
        <dbReference type="ARBA" id="ARBA00022989"/>
    </source>
</evidence>
<evidence type="ECO:0000313" key="16">
    <source>
        <dbReference type="Proteomes" id="UP001498398"/>
    </source>
</evidence>
<keyword evidence="12 14" id="KW-0472">Membrane</keyword>
<evidence type="ECO:0000256" key="12">
    <source>
        <dbReference type="ARBA" id="ARBA00023136"/>
    </source>
</evidence>
<evidence type="ECO:0008006" key="17">
    <source>
        <dbReference type="Google" id="ProtNLM"/>
    </source>
</evidence>
<keyword evidence="7 13" id="KW-0479">Metal-binding</keyword>
<keyword evidence="16" id="KW-1185">Reference proteome</keyword>
<sequence>MGFPIAMDSLQSSVVFQAGILGILNHFIFRYYEPSPAKAPLAAIILLLEPLALWFILRTSFSWTGLALAYLSFSMTLVTSIVLYRLSPFHPLAKVPGPTRMKISKAYLLWISTRGDRYQVLKTLHEKYGPVLRTAPNEISVIDVDSIPQVLGPSGIPKGKAYVVRQSNQSMPQSIVVASSPALHAKKRRLWNQGMNMQAIRDYEPAIVLRANQLCDELVNLAKEKGSVDLVEWINYFTFDFMSDMAFGGGSEMLKAKEDADGFWDILEGHARLTDVLAQIPWISHFAYKCYNFRLAQLGARWATERIKRGASSKDLWYHLTSEAQSETNKAPLSPLEIVSEGVVAILGGSDTTSSVLACLFWLLLANPEYYKRVQEEVDTVYPPGSDCMDIKKHGELIWLGTCLNEALRLFPPTPTNGPREVPAGSGGKVIAGYFLPEGTEVLVPPYVIHRNAAYFSNPDSFIPERWFQESNAHKLSADHTHNNSAYIPFGYGPRNCVGRALARQEMLMVASLLIRELEFGFAEGFDWEEWPGRLKDYWVTVRGELRVDVKVRGRGN</sequence>
<comment type="similarity">
    <text evidence="4 13">Belongs to the cytochrome P450 family.</text>
</comment>
<evidence type="ECO:0000256" key="9">
    <source>
        <dbReference type="ARBA" id="ARBA00023002"/>
    </source>
</evidence>
<dbReference type="PRINTS" id="PR00385">
    <property type="entry name" value="P450"/>
</dbReference>
<accession>A0ABR1J4N3</accession>
<comment type="caution">
    <text evidence="15">The sequence shown here is derived from an EMBL/GenBank/DDBJ whole genome shotgun (WGS) entry which is preliminary data.</text>
</comment>
<evidence type="ECO:0000256" key="2">
    <source>
        <dbReference type="ARBA" id="ARBA00004370"/>
    </source>
</evidence>
<dbReference type="EMBL" id="JBANRG010000034">
    <property type="protein sequence ID" value="KAK7450110.1"/>
    <property type="molecule type" value="Genomic_DNA"/>
</dbReference>
<keyword evidence="5 13" id="KW-0349">Heme</keyword>
<keyword evidence="9 13" id="KW-0560">Oxidoreductase</keyword>
<evidence type="ECO:0000256" key="5">
    <source>
        <dbReference type="ARBA" id="ARBA00022617"/>
    </source>
</evidence>
<organism evidence="15 16">
    <name type="scientific">Marasmiellus scandens</name>
    <dbReference type="NCBI Taxonomy" id="2682957"/>
    <lineage>
        <taxon>Eukaryota</taxon>
        <taxon>Fungi</taxon>
        <taxon>Dikarya</taxon>
        <taxon>Basidiomycota</taxon>
        <taxon>Agaricomycotina</taxon>
        <taxon>Agaricomycetes</taxon>
        <taxon>Agaricomycetidae</taxon>
        <taxon>Agaricales</taxon>
        <taxon>Marasmiineae</taxon>
        <taxon>Omphalotaceae</taxon>
        <taxon>Marasmiellus</taxon>
    </lineage>
</organism>
<feature type="transmembrane region" description="Helical" evidence="14">
    <location>
        <begin position="39"/>
        <end position="57"/>
    </location>
</feature>
<comment type="subcellular location">
    <subcellularLocation>
        <location evidence="2">Membrane</location>
    </subcellularLocation>
</comment>
<dbReference type="InterPro" id="IPR050121">
    <property type="entry name" value="Cytochrome_P450_monoxygenase"/>
</dbReference>
<dbReference type="InterPro" id="IPR017972">
    <property type="entry name" value="Cyt_P450_CS"/>
</dbReference>
<evidence type="ECO:0000256" key="11">
    <source>
        <dbReference type="ARBA" id="ARBA00023033"/>
    </source>
</evidence>
<protein>
    <recommendedName>
        <fullName evidence="17">Cytochrome P450</fullName>
    </recommendedName>
</protein>
<evidence type="ECO:0000256" key="1">
    <source>
        <dbReference type="ARBA" id="ARBA00001971"/>
    </source>
</evidence>
<keyword evidence="8 14" id="KW-1133">Transmembrane helix</keyword>
<evidence type="ECO:0000256" key="6">
    <source>
        <dbReference type="ARBA" id="ARBA00022692"/>
    </source>
</evidence>
<dbReference type="PROSITE" id="PS00086">
    <property type="entry name" value="CYTOCHROME_P450"/>
    <property type="match status" value="1"/>
</dbReference>
<dbReference type="SUPFAM" id="SSF48264">
    <property type="entry name" value="Cytochrome P450"/>
    <property type="match status" value="1"/>
</dbReference>
<dbReference type="InterPro" id="IPR001128">
    <property type="entry name" value="Cyt_P450"/>
</dbReference>
<feature type="transmembrane region" description="Helical" evidence="14">
    <location>
        <begin position="63"/>
        <end position="84"/>
    </location>
</feature>
<dbReference type="PRINTS" id="PR00463">
    <property type="entry name" value="EP450I"/>
</dbReference>
<dbReference type="CDD" id="cd11061">
    <property type="entry name" value="CYP67-like"/>
    <property type="match status" value="1"/>
</dbReference>
<dbReference type="InterPro" id="IPR036396">
    <property type="entry name" value="Cyt_P450_sf"/>
</dbReference>
<evidence type="ECO:0000256" key="4">
    <source>
        <dbReference type="ARBA" id="ARBA00010617"/>
    </source>
</evidence>
<dbReference type="Pfam" id="PF00067">
    <property type="entry name" value="p450"/>
    <property type="match status" value="1"/>
</dbReference>
<evidence type="ECO:0000313" key="15">
    <source>
        <dbReference type="EMBL" id="KAK7450110.1"/>
    </source>
</evidence>